<evidence type="ECO:0000259" key="3">
    <source>
        <dbReference type="Pfam" id="PF13649"/>
    </source>
</evidence>
<dbReference type="Gene3D" id="3.40.50.150">
    <property type="entry name" value="Vaccinia Virus protein VP39"/>
    <property type="match status" value="1"/>
</dbReference>
<dbReference type="GO" id="GO:0032259">
    <property type="term" value="P:methylation"/>
    <property type="evidence" value="ECO:0007669"/>
    <property type="project" value="UniProtKB-KW"/>
</dbReference>
<evidence type="ECO:0000313" key="4">
    <source>
        <dbReference type="EMBL" id="PPF68522.1"/>
    </source>
</evidence>
<dbReference type="PANTHER" id="PTHR43861">
    <property type="entry name" value="TRANS-ACONITATE 2-METHYLTRANSFERASE-RELATED"/>
    <property type="match status" value="1"/>
</dbReference>
<dbReference type="CDD" id="cd02440">
    <property type="entry name" value="AdoMet_MTases"/>
    <property type="match status" value="1"/>
</dbReference>
<keyword evidence="2 4" id="KW-0808">Transferase</keyword>
<dbReference type="GO" id="GO:0008168">
    <property type="term" value="F:methyltransferase activity"/>
    <property type="evidence" value="ECO:0007669"/>
    <property type="project" value="UniProtKB-KW"/>
</dbReference>
<name>A0A2S5VUL1_9MICO</name>
<dbReference type="InterPro" id="IPR041698">
    <property type="entry name" value="Methyltransf_25"/>
</dbReference>
<evidence type="ECO:0000313" key="5">
    <source>
        <dbReference type="Proteomes" id="UP000239241"/>
    </source>
</evidence>
<gene>
    <name evidence="4" type="ORF">C5E16_06530</name>
</gene>
<accession>A0A2S5VUL1</accession>
<evidence type="ECO:0000256" key="1">
    <source>
        <dbReference type="ARBA" id="ARBA00022603"/>
    </source>
</evidence>
<dbReference type="Proteomes" id="UP000239241">
    <property type="component" value="Unassembled WGS sequence"/>
</dbReference>
<dbReference type="EMBL" id="PSXY01000008">
    <property type="protein sequence ID" value="PPF68522.1"/>
    <property type="molecule type" value="Genomic_DNA"/>
</dbReference>
<comment type="caution">
    <text evidence="4">The sequence shown here is derived from an EMBL/GenBank/DDBJ whole genome shotgun (WGS) entry which is preliminary data.</text>
</comment>
<protein>
    <submittedName>
        <fullName evidence="4">Class I SAM-dependent methyltransferase</fullName>
    </submittedName>
</protein>
<sequence length="234" mass="26168">MTASQPTWFLDESTSLGRENTDAEHVAHYDEKEDASAAAEVDWLSTVLPERTGTVIDLGAGTGQFALLAAGHWANVVAVDPSPVMLRELRRKVAVTGAPVTVAQGGYLTFEWPAGSADLVYSRYALHHLPDFWKALALDRMRRMLRTGGVLRVWDVVYNFPVSEAVERIEHWCSTGYSDEEGGWTRADLEEHVTDEHSTFTWLLEPMFTQAGFSIERAEYDDDGIFAKYLLRAV</sequence>
<organism evidence="4 5">
    <name type="scientific">Clavibacter michiganensis</name>
    <dbReference type="NCBI Taxonomy" id="28447"/>
    <lineage>
        <taxon>Bacteria</taxon>
        <taxon>Bacillati</taxon>
        <taxon>Actinomycetota</taxon>
        <taxon>Actinomycetes</taxon>
        <taxon>Micrococcales</taxon>
        <taxon>Microbacteriaceae</taxon>
        <taxon>Clavibacter</taxon>
    </lineage>
</organism>
<keyword evidence="1 4" id="KW-0489">Methyltransferase</keyword>
<dbReference type="PANTHER" id="PTHR43861:SF1">
    <property type="entry name" value="TRANS-ACONITATE 2-METHYLTRANSFERASE"/>
    <property type="match status" value="1"/>
</dbReference>
<dbReference type="RefSeq" id="WP_104290000.1">
    <property type="nucleotide sequence ID" value="NZ_PSXY01000008.1"/>
</dbReference>
<proteinExistence type="predicted"/>
<dbReference type="Pfam" id="PF13649">
    <property type="entry name" value="Methyltransf_25"/>
    <property type="match status" value="1"/>
</dbReference>
<reference evidence="4 5" key="1">
    <citation type="submission" date="2018-02" db="EMBL/GenBank/DDBJ databases">
        <title>Bacteriophage NCPPB3778 and a type I-E CRISPR drive the evolution of the US Biological Select Agent, Rathayibacter toxicus.</title>
        <authorList>
            <person name="Davis E.W.II."/>
            <person name="Tabima J.F."/>
            <person name="Weisberg A.J."/>
            <person name="Lopes L.D."/>
            <person name="Wiseman M.S."/>
            <person name="Wiseman M.S."/>
            <person name="Pupko T."/>
            <person name="Belcher M.S."/>
            <person name="Sechler A.J."/>
            <person name="Tancos M.A."/>
            <person name="Schroeder B.K."/>
            <person name="Murray T.D."/>
            <person name="Luster D.G."/>
            <person name="Schneider W.L."/>
            <person name="Rogers E."/>
            <person name="Andreote F.D."/>
            <person name="Grunwald N.J."/>
            <person name="Putnam M.L."/>
            <person name="Chang J.H."/>
        </authorList>
    </citation>
    <scope>NUCLEOTIDE SEQUENCE [LARGE SCALE GENOMIC DNA]</scope>
    <source>
        <strain evidence="4 5">AY1B3</strain>
    </source>
</reference>
<dbReference type="AlphaFoldDB" id="A0A2S5VUL1"/>
<evidence type="ECO:0000256" key="2">
    <source>
        <dbReference type="ARBA" id="ARBA00022679"/>
    </source>
</evidence>
<feature type="domain" description="Methyltransferase" evidence="3">
    <location>
        <begin position="55"/>
        <end position="149"/>
    </location>
</feature>
<dbReference type="SUPFAM" id="SSF53335">
    <property type="entry name" value="S-adenosyl-L-methionine-dependent methyltransferases"/>
    <property type="match status" value="1"/>
</dbReference>
<dbReference type="InterPro" id="IPR029063">
    <property type="entry name" value="SAM-dependent_MTases_sf"/>
</dbReference>